<dbReference type="GO" id="GO:0044209">
    <property type="term" value="P:AMP salvage"/>
    <property type="evidence" value="ECO:0007669"/>
    <property type="project" value="UniProtKB-UniRule"/>
</dbReference>
<evidence type="ECO:0000256" key="4">
    <source>
        <dbReference type="ARBA" id="ARBA00022777"/>
    </source>
</evidence>
<dbReference type="NCBIfam" id="NF002700">
    <property type="entry name" value="PRK02496.1"/>
    <property type="match status" value="1"/>
</dbReference>
<comment type="function">
    <text evidence="5">Catalyzes the reversible transfer of the terminal phosphate group between ATP and AMP. Plays an important role in cellular energy homeostasis and in adenine nucleotide metabolism.</text>
</comment>
<dbReference type="GeneID" id="83684469"/>
<dbReference type="PRINTS" id="PR00094">
    <property type="entry name" value="ADENYLTKNASE"/>
</dbReference>
<proteinExistence type="inferred from homology"/>
<feature type="binding site" evidence="5">
    <location>
        <position position="128"/>
    </location>
    <ligand>
        <name>ATP</name>
        <dbReference type="ChEBI" id="CHEBI:30616"/>
    </ligand>
</feature>
<dbReference type="PROSITE" id="PS00113">
    <property type="entry name" value="ADENYLATE_KINASE"/>
    <property type="match status" value="1"/>
</dbReference>
<comment type="domain">
    <text evidence="5">Consists of three domains, a large central CORE domain and two small peripheral domains, NMPbind and LID, which undergo movements during catalysis. The LID domain closes over the site of phosphoryl transfer upon ATP binding. Assembling and dissambling the active center during each catalytic cycle provides an effective means to prevent ATP hydrolysis.</text>
</comment>
<evidence type="ECO:0000256" key="6">
    <source>
        <dbReference type="RuleBase" id="RU003330"/>
    </source>
</evidence>
<dbReference type="Gene3D" id="3.40.50.300">
    <property type="entry name" value="P-loop containing nucleotide triphosphate hydrolases"/>
    <property type="match status" value="1"/>
</dbReference>
<dbReference type="AlphaFoldDB" id="A0AA43H0F3"/>
<dbReference type="Pfam" id="PF00406">
    <property type="entry name" value="ADK"/>
    <property type="match status" value="1"/>
</dbReference>
<comment type="catalytic activity">
    <reaction evidence="5 7">
        <text>AMP + ATP = 2 ADP</text>
        <dbReference type="Rhea" id="RHEA:12973"/>
        <dbReference type="ChEBI" id="CHEBI:30616"/>
        <dbReference type="ChEBI" id="CHEBI:456215"/>
        <dbReference type="ChEBI" id="CHEBI:456216"/>
        <dbReference type="EC" id="2.7.4.3"/>
    </reaction>
</comment>
<dbReference type="InterPro" id="IPR027417">
    <property type="entry name" value="P-loop_NTPase"/>
</dbReference>
<dbReference type="PANTHER" id="PTHR23359">
    <property type="entry name" value="NUCLEOTIDE KINASE"/>
    <property type="match status" value="1"/>
</dbReference>
<dbReference type="EMBL" id="JANQDL010000095">
    <property type="protein sequence ID" value="MDH6064885.1"/>
    <property type="molecule type" value="Genomic_DNA"/>
</dbReference>
<dbReference type="RefSeq" id="WP_280650600.1">
    <property type="nucleotide sequence ID" value="NZ_JANQDL010000095.1"/>
</dbReference>
<feature type="binding site" evidence="5">
    <location>
        <begin position="11"/>
        <end position="16"/>
    </location>
    <ligand>
        <name>ATP</name>
        <dbReference type="ChEBI" id="CHEBI:30616"/>
    </ligand>
</feature>
<organism evidence="8 9">
    <name type="scientific">Umezakia ovalisporum FSS-62</name>
    <dbReference type="NCBI Taxonomy" id="2971776"/>
    <lineage>
        <taxon>Bacteria</taxon>
        <taxon>Bacillati</taxon>
        <taxon>Cyanobacteriota</taxon>
        <taxon>Cyanophyceae</taxon>
        <taxon>Nostocales</taxon>
        <taxon>Nodulariaceae</taxon>
        <taxon>Umezakia</taxon>
    </lineage>
</organism>
<dbReference type="GO" id="GO:0004017">
    <property type="term" value="F:AMP kinase activity"/>
    <property type="evidence" value="ECO:0007669"/>
    <property type="project" value="UniProtKB-UniRule"/>
</dbReference>
<sequence length="184" mass="20971">MTRLIFLGPPGSGKGTQAQVLAEDLKIPHISTGEILRQAMKEQTPLGIKAQSYVNSGDLVPDQLVQDLVQERFSQPDVQSGWILDGFPRKVTQAVFLENFLWEINQSDERVINLDAPDEEVVARLLARGRKDDTEEVIRHRLDVYRAETAPLIDYYRHRHKLLTVNGHQPQEEVTHKLRTIITS</sequence>
<dbReference type="CDD" id="cd01428">
    <property type="entry name" value="ADK"/>
    <property type="match status" value="1"/>
</dbReference>
<feature type="binding site" evidence="5">
    <location>
        <position position="93"/>
    </location>
    <ligand>
        <name>AMP</name>
        <dbReference type="ChEBI" id="CHEBI:456215"/>
    </ligand>
</feature>
<comment type="subcellular location">
    <subcellularLocation>
        <location evidence="5 7">Cytoplasm</location>
    </subcellularLocation>
</comment>
<feature type="binding site" evidence="5">
    <location>
        <position position="32"/>
    </location>
    <ligand>
        <name>AMP</name>
        <dbReference type="ChEBI" id="CHEBI:456215"/>
    </ligand>
</feature>
<dbReference type="GO" id="GO:0005737">
    <property type="term" value="C:cytoplasm"/>
    <property type="evidence" value="ECO:0007669"/>
    <property type="project" value="UniProtKB-SubCell"/>
</dbReference>
<reference evidence="8 9" key="1">
    <citation type="journal article" date="2023" name="J. Phycol.">
        <title>Chrysosporum ovalisporum is synonymous with the true-branching cyanobacterium Umezakia natans (Nostocales/Aphanizomenonaceae).</title>
        <authorList>
            <person name="McGregor G.B."/>
            <person name="Sendall B.C."/>
            <person name="Niiyama Y."/>
            <person name="Tuji A."/>
            <person name="Willis A."/>
        </authorList>
    </citation>
    <scope>NUCLEOTIDE SEQUENCE [LARGE SCALE GENOMIC DNA]</scope>
    <source>
        <strain evidence="8 9">FSS-62</strain>
    </source>
</reference>
<evidence type="ECO:0000256" key="7">
    <source>
        <dbReference type="RuleBase" id="RU003331"/>
    </source>
</evidence>
<keyword evidence="5" id="KW-0963">Cytoplasm</keyword>
<dbReference type="GO" id="GO:0005524">
    <property type="term" value="F:ATP binding"/>
    <property type="evidence" value="ECO:0007669"/>
    <property type="project" value="UniProtKB-UniRule"/>
</dbReference>
<feature type="binding site" evidence="5">
    <location>
        <begin position="58"/>
        <end position="60"/>
    </location>
    <ligand>
        <name>AMP</name>
        <dbReference type="ChEBI" id="CHEBI:456215"/>
    </ligand>
</feature>
<evidence type="ECO:0000256" key="5">
    <source>
        <dbReference type="HAMAP-Rule" id="MF_00235"/>
    </source>
</evidence>
<keyword evidence="5 7" id="KW-0067">ATP-binding</keyword>
<dbReference type="NCBIfam" id="NF011101">
    <property type="entry name" value="PRK14528.1"/>
    <property type="match status" value="1"/>
</dbReference>
<feature type="binding site" evidence="5">
    <location>
        <position position="169"/>
    </location>
    <ligand>
        <name>ATP</name>
        <dbReference type="ChEBI" id="CHEBI:30616"/>
    </ligand>
</feature>
<evidence type="ECO:0000256" key="1">
    <source>
        <dbReference type="ARBA" id="ARBA00022679"/>
    </source>
</evidence>
<comment type="caution">
    <text evidence="5">Lacks conserved residue(s) required for the propagation of feature annotation.</text>
</comment>
<dbReference type="InterPro" id="IPR000850">
    <property type="entry name" value="Adenylat/UMP-CMP_kin"/>
</dbReference>
<feature type="binding site" evidence="5">
    <location>
        <position position="130"/>
    </location>
    <ligand>
        <name>AMP</name>
        <dbReference type="ChEBI" id="CHEBI:456215"/>
    </ligand>
</feature>
<evidence type="ECO:0000256" key="3">
    <source>
        <dbReference type="ARBA" id="ARBA00022741"/>
    </source>
</evidence>
<keyword evidence="3 5" id="KW-0547">Nucleotide-binding</keyword>
<evidence type="ECO:0000313" key="9">
    <source>
        <dbReference type="Proteomes" id="UP001159370"/>
    </source>
</evidence>
<dbReference type="NCBIfam" id="NF011104">
    <property type="entry name" value="PRK14531.1"/>
    <property type="match status" value="1"/>
</dbReference>
<dbReference type="NCBIfam" id="NF001381">
    <property type="entry name" value="PRK00279.1-3"/>
    <property type="match status" value="1"/>
</dbReference>
<accession>A0AA43H0F3</accession>
<keyword evidence="2 5" id="KW-0545">Nucleotide biosynthesis</keyword>
<gene>
    <name evidence="5" type="primary">adk</name>
    <name evidence="8" type="ORF">NWP23_14210</name>
</gene>
<keyword evidence="4 5" id="KW-0418">Kinase</keyword>
<feature type="binding site" evidence="5">
    <location>
        <position position="141"/>
    </location>
    <ligand>
        <name>AMP</name>
        <dbReference type="ChEBI" id="CHEBI:456215"/>
    </ligand>
</feature>
<dbReference type="NCBIfam" id="NF011100">
    <property type="entry name" value="PRK14527.1"/>
    <property type="match status" value="1"/>
</dbReference>
<feature type="region of interest" description="NMP" evidence="5">
    <location>
        <begin position="31"/>
        <end position="60"/>
    </location>
</feature>
<keyword evidence="1 5" id="KW-0808">Transferase</keyword>
<feature type="binding site" evidence="5">
    <location>
        <position position="37"/>
    </location>
    <ligand>
        <name>AMP</name>
        <dbReference type="ChEBI" id="CHEBI:456215"/>
    </ligand>
</feature>
<comment type="pathway">
    <text evidence="5">Purine metabolism; AMP biosynthesis via salvage pathway; AMP from ADP: step 1/1.</text>
</comment>
<comment type="similarity">
    <text evidence="5 6">Belongs to the adenylate kinase family.</text>
</comment>
<comment type="caution">
    <text evidence="8">The sequence shown here is derived from an EMBL/GenBank/DDBJ whole genome shotgun (WGS) entry which is preliminary data.</text>
</comment>
<dbReference type="EC" id="2.7.4.3" evidence="5 7"/>
<dbReference type="HAMAP" id="MF_00235">
    <property type="entry name" value="Adenylate_kinase_Adk"/>
    <property type="match status" value="1"/>
</dbReference>
<protein>
    <recommendedName>
        <fullName evidence="5 7">Adenylate kinase</fullName>
        <shortName evidence="5">AK</shortName>
        <ecNumber evidence="5 7">2.7.4.3</ecNumber>
    </recommendedName>
    <alternativeName>
        <fullName evidence="5">ATP-AMP transphosphorylase</fullName>
    </alternativeName>
    <alternativeName>
        <fullName evidence="5">ATP:AMP phosphotransferase</fullName>
    </alternativeName>
    <alternativeName>
        <fullName evidence="5">Adenylate monophosphate kinase</fullName>
    </alternativeName>
</protein>
<dbReference type="InterPro" id="IPR033690">
    <property type="entry name" value="Adenylat_kinase_CS"/>
</dbReference>
<dbReference type="Proteomes" id="UP001159370">
    <property type="component" value="Unassembled WGS sequence"/>
</dbReference>
<name>A0AA43H0F3_9CYAN</name>
<evidence type="ECO:0000313" key="8">
    <source>
        <dbReference type="EMBL" id="MDH6064885.1"/>
    </source>
</evidence>
<comment type="subunit">
    <text evidence="5 7">Monomer.</text>
</comment>
<evidence type="ECO:0000256" key="2">
    <source>
        <dbReference type="ARBA" id="ARBA00022727"/>
    </source>
</evidence>
<feature type="binding site" evidence="5">
    <location>
        <begin position="86"/>
        <end position="89"/>
    </location>
    <ligand>
        <name>AMP</name>
        <dbReference type="ChEBI" id="CHEBI:456215"/>
    </ligand>
</feature>
<dbReference type="SUPFAM" id="SSF52540">
    <property type="entry name" value="P-loop containing nucleoside triphosphate hydrolases"/>
    <property type="match status" value="1"/>
</dbReference>